<dbReference type="GO" id="GO:0005737">
    <property type="term" value="C:cytoplasm"/>
    <property type="evidence" value="ECO:0007669"/>
    <property type="project" value="UniProtKB-SubCell"/>
</dbReference>
<evidence type="ECO:0000313" key="7">
    <source>
        <dbReference type="EMBL" id="AWI33592.1"/>
    </source>
</evidence>
<gene>
    <name evidence="4" type="primary">bpt</name>
    <name evidence="7" type="ORF">CDV25_01570</name>
</gene>
<keyword evidence="3 4" id="KW-0012">Acyltransferase</keyword>
<dbReference type="NCBIfam" id="NF002344">
    <property type="entry name" value="PRK01305.2-1"/>
    <property type="match status" value="1"/>
</dbReference>
<sequence>MEIFELVQAPKVCSYLPDCEATFRYFYIQGCTPSFYYKLLDRGWRRFGNYFFVPICKECNACITIRQDCESFVFSKSQKRILKNPLTLKICRPRVTQTHLVLYDQYHKRMQDKKGWDYQNITLEAYYETFVQGYQSFGYEFDYYYGEQLVGVALVDILSNSISAVYCYYDHNFEKFSIGTYSILKQIKIAKEYNIKYLYPGYWIKNHHSMGYKERFKPFEILSNRPHLNEETIWIKE</sequence>
<dbReference type="PANTHER" id="PTHR21367">
    <property type="entry name" value="ARGININE-TRNA-PROTEIN TRANSFERASE 1"/>
    <property type="match status" value="1"/>
</dbReference>
<name>A0A2U8FBI0_9HELI</name>
<comment type="catalytic activity">
    <reaction evidence="4">
        <text>N-terminal L-aspartyl-[protein] + L-leucyl-tRNA(Leu) = N-terminal L-leucyl-L-aspartyl-[protein] + tRNA(Leu) + H(+)</text>
        <dbReference type="Rhea" id="RHEA:50420"/>
        <dbReference type="Rhea" id="RHEA-COMP:9613"/>
        <dbReference type="Rhea" id="RHEA-COMP:9622"/>
        <dbReference type="Rhea" id="RHEA-COMP:12669"/>
        <dbReference type="Rhea" id="RHEA-COMP:12674"/>
        <dbReference type="ChEBI" id="CHEBI:15378"/>
        <dbReference type="ChEBI" id="CHEBI:64720"/>
        <dbReference type="ChEBI" id="CHEBI:78442"/>
        <dbReference type="ChEBI" id="CHEBI:78494"/>
        <dbReference type="ChEBI" id="CHEBI:133042"/>
        <dbReference type="EC" id="2.3.2.29"/>
    </reaction>
</comment>
<evidence type="ECO:0000256" key="1">
    <source>
        <dbReference type="ARBA" id="ARBA00022490"/>
    </source>
</evidence>
<comment type="subcellular location">
    <subcellularLocation>
        <location evidence="4">Cytoplasm</location>
    </subcellularLocation>
</comment>
<dbReference type="InterPro" id="IPR016181">
    <property type="entry name" value="Acyl_CoA_acyltransferase"/>
</dbReference>
<dbReference type="AlphaFoldDB" id="A0A2U8FBI0"/>
<comment type="similarity">
    <text evidence="4">Belongs to the R-transferase family. Bpt subfamily.</text>
</comment>
<comment type="function">
    <text evidence="4">Functions in the N-end rule pathway of protein degradation where it conjugates Leu from its aminoacyl-tRNA to the N-termini of proteins containing an N-terminal aspartate or glutamate.</text>
</comment>
<organism evidence="7 8">
    <name type="scientific">Helicobacter apodemus</name>
    <dbReference type="NCBI Taxonomy" id="135569"/>
    <lineage>
        <taxon>Bacteria</taxon>
        <taxon>Pseudomonadati</taxon>
        <taxon>Campylobacterota</taxon>
        <taxon>Epsilonproteobacteria</taxon>
        <taxon>Campylobacterales</taxon>
        <taxon>Helicobacteraceae</taxon>
        <taxon>Helicobacter</taxon>
    </lineage>
</organism>
<dbReference type="RefSeq" id="WP_108910485.1">
    <property type="nucleotide sequence ID" value="NZ_CP021886.1"/>
</dbReference>
<dbReference type="KEGG" id="had:CDV25_01570"/>
<dbReference type="Proteomes" id="UP000244890">
    <property type="component" value="Chromosome"/>
</dbReference>
<feature type="domain" description="N-end rule aminoacyl transferase C-terminal" evidence="6">
    <location>
        <begin position="99"/>
        <end position="222"/>
    </location>
</feature>
<evidence type="ECO:0000256" key="2">
    <source>
        <dbReference type="ARBA" id="ARBA00022679"/>
    </source>
</evidence>
<protein>
    <recommendedName>
        <fullName evidence="4">Aspartate/glutamate leucyltransferase</fullName>
        <ecNumber evidence="4">2.3.2.29</ecNumber>
    </recommendedName>
</protein>
<dbReference type="OrthoDB" id="9782022at2"/>
<dbReference type="PANTHER" id="PTHR21367:SF1">
    <property type="entry name" value="ARGINYL-TRNA--PROTEIN TRANSFERASE 1"/>
    <property type="match status" value="1"/>
</dbReference>
<reference evidence="7 8" key="1">
    <citation type="submission" date="2017-06" db="EMBL/GenBank/DDBJ databases">
        <title>Complete genome of Helicobacter apodemus.</title>
        <authorList>
            <person name="Cho S."/>
        </authorList>
    </citation>
    <scope>NUCLEOTIDE SEQUENCE [LARGE SCALE GENOMIC DNA]</scope>
    <source>
        <strain evidence="8">SNUVETPUB-15-01</strain>
    </source>
</reference>
<dbReference type="EC" id="2.3.2.29" evidence="4"/>
<dbReference type="HAMAP" id="MF_00689">
    <property type="entry name" value="Bpt"/>
    <property type="match status" value="1"/>
</dbReference>
<dbReference type="GO" id="GO:0071596">
    <property type="term" value="P:ubiquitin-dependent protein catabolic process via the N-end rule pathway"/>
    <property type="evidence" value="ECO:0007669"/>
    <property type="project" value="InterPro"/>
</dbReference>
<dbReference type="InterPro" id="IPR007472">
    <property type="entry name" value="N-end_Aminoacyl_Trfase_C"/>
</dbReference>
<dbReference type="InterPro" id="IPR007471">
    <property type="entry name" value="N-end_Aminoacyl_Trfase_N"/>
</dbReference>
<dbReference type="GO" id="GO:0008914">
    <property type="term" value="F:leucyl-tRNA--protein transferase activity"/>
    <property type="evidence" value="ECO:0007669"/>
    <property type="project" value="UniProtKB-UniRule"/>
</dbReference>
<evidence type="ECO:0000256" key="3">
    <source>
        <dbReference type="ARBA" id="ARBA00023315"/>
    </source>
</evidence>
<keyword evidence="2 4" id="KW-0808">Transferase</keyword>
<comment type="catalytic activity">
    <reaction evidence="4">
        <text>N-terminal L-glutamyl-[protein] + L-leucyl-tRNA(Leu) = N-terminal L-leucyl-L-glutamyl-[protein] + tRNA(Leu) + H(+)</text>
        <dbReference type="Rhea" id="RHEA:50412"/>
        <dbReference type="Rhea" id="RHEA-COMP:9613"/>
        <dbReference type="Rhea" id="RHEA-COMP:9622"/>
        <dbReference type="Rhea" id="RHEA-COMP:12664"/>
        <dbReference type="Rhea" id="RHEA-COMP:12668"/>
        <dbReference type="ChEBI" id="CHEBI:15378"/>
        <dbReference type="ChEBI" id="CHEBI:64721"/>
        <dbReference type="ChEBI" id="CHEBI:78442"/>
        <dbReference type="ChEBI" id="CHEBI:78494"/>
        <dbReference type="ChEBI" id="CHEBI:133041"/>
        <dbReference type="EC" id="2.3.2.29"/>
    </reaction>
</comment>
<dbReference type="Pfam" id="PF04377">
    <property type="entry name" value="ATE_C"/>
    <property type="match status" value="1"/>
</dbReference>
<feature type="domain" description="N-end aminoacyl transferase N-terminal" evidence="5">
    <location>
        <begin position="13"/>
        <end position="80"/>
    </location>
</feature>
<keyword evidence="1 4" id="KW-0963">Cytoplasm</keyword>
<evidence type="ECO:0000313" key="8">
    <source>
        <dbReference type="Proteomes" id="UP000244890"/>
    </source>
</evidence>
<dbReference type="GO" id="GO:0004057">
    <property type="term" value="F:arginyl-tRNA--protein transferase activity"/>
    <property type="evidence" value="ECO:0007669"/>
    <property type="project" value="InterPro"/>
</dbReference>
<dbReference type="SUPFAM" id="SSF55729">
    <property type="entry name" value="Acyl-CoA N-acyltransferases (Nat)"/>
    <property type="match status" value="1"/>
</dbReference>
<evidence type="ECO:0000259" key="6">
    <source>
        <dbReference type="Pfam" id="PF04377"/>
    </source>
</evidence>
<dbReference type="Pfam" id="PF04376">
    <property type="entry name" value="ATE_N"/>
    <property type="match status" value="1"/>
</dbReference>
<dbReference type="PIRSF" id="PIRSF037208">
    <property type="entry name" value="ATE_pro_prd"/>
    <property type="match status" value="1"/>
</dbReference>
<proteinExistence type="inferred from homology"/>
<dbReference type="InterPro" id="IPR017138">
    <property type="entry name" value="Asp_Glu_LeuTrfase"/>
</dbReference>
<evidence type="ECO:0000259" key="5">
    <source>
        <dbReference type="Pfam" id="PF04376"/>
    </source>
</evidence>
<evidence type="ECO:0000256" key="4">
    <source>
        <dbReference type="HAMAP-Rule" id="MF_00689"/>
    </source>
</evidence>
<accession>A0A2U8FBI0</accession>
<dbReference type="InterPro" id="IPR030700">
    <property type="entry name" value="N-end_Aminoacyl_Trfase"/>
</dbReference>
<dbReference type="EMBL" id="CP021886">
    <property type="protein sequence ID" value="AWI33592.1"/>
    <property type="molecule type" value="Genomic_DNA"/>
</dbReference>